<sequence>MAVASACAHSFKMIKSDSTLIQWTCNLCHSERLRMHAAPVHRLPVQPPNRAPNHTNTEFEGAHREGQMHDGDVGVLHWMLQRYVQRHAPTMKLPVSDGRDFGCF</sequence>
<organism evidence="1 2">
    <name type="scientific">Colletotrichum chrysophilum</name>
    <dbReference type="NCBI Taxonomy" id="1836956"/>
    <lineage>
        <taxon>Eukaryota</taxon>
        <taxon>Fungi</taxon>
        <taxon>Dikarya</taxon>
        <taxon>Ascomycota</taxon>
        <taxon>Pezizomycotina</taxon>
        <taxon>Sordariomycetes</taxon>
        <taxon>Hypocreomycetidae</taxon>
        <taxon>Glomerellales</taxon>
        <taxon>Glomerellaceae</taxon>
        <taxon>Colletotrichum</taxon>
        <taxon>Colletotrichum gloeosporioides species complex</taxon>
    </lineage>
</organism>
<keyword evidence="2" id="KW-1185">Reference proteome</keyword>
<dbReference type="EMBL" id="JAQOWY010000644">
    <property type="protein sequence ID" value="KAK1839655.1"/>
    <property type="molecule type" value="Genomic_DNA"/>
</dbReference>
<evidence type="ECO:0000313" key="1">
    <source>
        <dbReference type="EMBL" id="KAK1839655.1"/>
    </source>
</evidence>
<comment type="caution">
    <text evidence="1">The sequence shown here is derived from an EMBL/GenBank/DDBJ whole genome shotgun (WGS) entry which is preliminary data.</text>
</comment>
<dbReference type="Proteomes" id="UP001243330">
    <property type="component" value="Unassembled WGS sequence"/>
</dbReference>
<dbReference type="AlphaFoldDB" id="A0AAD9E8U3"/>
<name>A0AAD9E8U3_9PEZI</name>
<accession>A0AAD9E8U3</accession>
<gene>
    <name evidence="1" type="ORF">CCHR01_17718</name>
</gene>
<protein>
    <submittedName>
        <fullName evidence="1">Uncharacterized protein</fullName>
    </submittedName>
</protein>
<reference evidence="1" key="1">
    <citation type="submission" date="2023-01" db="EMBL/GenBank/DDBJ databases">
        <title>Colletotrichum chrysophilum M932 genome sequence.</title>
        <authorList>
            <person name="Baroncelli R."/>
        </authorList>
    </citation>
    <scope>NUCLEOTIDE SEQUENCE</scope>
    <source>
        <strain evidence="1">M932</strain>
    </source>
</reference>
<proteinExistence type="predicted"/>
<evidence type="ECO:0000313" key="2">
    <source>
        <dbReference type="Proteomes" id="UP001243330"/>
    </source>
</evidence>